<dbReference type="InterPro" id="IPR036514">
    <property type="entry name" value="SGNH_hydro_sf"/>
</dbReference>
<evidence type="ECO:0000313" key="3">
    <source>
        <dbReference type="EMBL" id="MFC3510486.1"/>
    </source>
</evidence>
<dbReference type="EC" id="3.1.-.-" evidence="3"/>
<evidence type="ECO:0000259" key="2">
    <source>
        <dbReference type="Pfam" id="PF13472"/>
    </source>
</evidence>
<name>A0ABV7QET2_9PSEU</name>
<dbReference type="GO" id="GO:0016787">
    <property type="term" value="F:hydrolase activity"/>
    <property type="evidence" value="ECO:0007669"/>
    <property type="project" value="UniProtKB-KW"/>
</dbReference>
<protein>
    <submittedName>
        <fullName evidence="3">SGNH/GDSL hydrolase family protein</fullName>
        <ecNumber evidence="3">3.1.-.-</ecNumber>
    </submittedName>
</protein>
<dbReference type="InterPro" id="IPR013830">
    <property type="entry name" value="SGNH_hydro"/>
</dbReference>
<gene>
    <name evidence="3" type="ORF">ACFORO_09960</name>
</gene>
<feature type="domain" description="SGNH hydrolase-type esterase" evidence="2">
    <location>
        <begin position="65"/>
        <end position="300"/>
    </location>
</feature>
<comment type="caution">
    <text evidence="3">The sequence shown here is derived from an EMBL/GenBank/DDBJ whole genome shotgun (WGS) entry which is preliminary data.</text>
</comment>
<dbReference type="SUPFAM" id="SSF52266">
    <property type="entry name" value="SGNH hydrolase"/>
    <property type="match status" value="1"/>
</dbReference>
<evidence type="ECO:0000256" key="1">
    <source>
        <dbReference type="SAM" id="MobiDB-lite"/>
    </source>
</evidence>
<proteinExistence type="predicted"/>
<dbReference type="Pfam" id="PF13472">
    <property type="entry name" value="Lipase_GDSL_2"/>
    <property type="match status" value="1"/>
</dbReference>
<accession>A0ABV7QET2</accession>
<keyword evidence="4" id="KW-1185">Reference proteome</keyword>
<evidence type="ECO:0000313" key="4">
    <source>
        <dbReference type="Proteomes" id="UP001595764"/>
    </source>
</evidence>
<dbReference type="PANTHER" id="PTHR37981">
    <property type="entry name" value="LIPASE 2"/>
    <property type="match status" value="1"/>
</dbReference>
<feature type="region of interest" description="Disordered" evidence="1">
    <location>
        <begin position="1"/>
        <end position="20"/>
    </location>
</feature>
<sequence length="316" mass="32926">MSAYPSEPRRRRRPARPAGRLPGAVAARRLPRRLLAAVAVLLGLSGLAVPAAAATRGSIADEYVALGDSFAAGPLIFPQENFVPCFRSAVNYPHLVAKALGAKIFRDVTCSGATTAHILTTRQAGLPIQLDAVSARTSLVTLTIGANDIGLAGLGLSCFNALPEPAGVSCKDTQTAGGADRGAQKVDSAAPLIAAALDAIHAKAPRARILVTSYTDYIQPDGCYPIQPVWARDASYIQGLVDRLARVTERVAGSHHAEFVDLITPAEGHDGCQLTQNWANVVVPGTTLGLVPLHPTALGERNFARLVVAGLAGARS</sequence>
<dbReference type="CDD" id="cd01823">
    <property type="entry name" value="SEST_like"/>
    <property type="match status" value="1"/>
</dbReference>
<keyword evidence="3" id="KW-0378">Hydrolase</keyword>
<dbReference type="InterPro" id="IPR037460">
    <property type="entry name" value="SEST-like"/>
</dbReference>
<reference evidence="4" key="1">
    <citation type="journal article" date="2019" name="Int. J. Syst. Evol. Microbiol.">
        <title>The Global Catalogue of Microorganisms (GCM) 10K type strain sequencing project: providing services to taxonomists for standard genome sequencing and annotation.</title>
        <authorList>
            <consortium name="The Broad Institute Genomics Platform"/>
            <consortium name="The Broad Institute Genome Sequencing Center for Infectious Disease"/>
            <person name="Wu L."/>
            <person name="Ma J."/>
        </authorList>
    </citation>
    <scope>NUCLEOTIDE SEQUENCE [LARGE SCALE GENOMIC DNA]</scope>
    <source>
        <strain evidence="4">CGMCC 4.7682</strain>
    </source>
</reference>
<dbReference type="RefSeq" id="WP_377868401.1">
    <property type="nucleotide sequence ID" value="NZ_JBHMAY010000006.1"/>
</dbReference>
<dbReference type="EMBL" id="JBHRWI010000014">
    <property type="protein sequence ID" value="MFC3510486.1"/>
    <property type="molecule type" value="Genomic_DNA"/>
</dbReference>
<dbReference type="Proteomes" id="UP001595764">
    <property type="component" value="Unassembled WGS sequence"/>
</dbReference>
<dbReference type="PANTHER" id="PTHR37981:SF1">
    <property type="entry name" value="SGNH HYDROLASE-TYPE ESTERASE DOMAIN-CONTAINING PROTEIN"/>
    <property type="match status" value="1"/>
</dbReference>
<dbReference type="Gene3D" id="3.40.50.1110">
    <property type="entry name" value="SGNH hydrolase"/>
    <property type="match status" value="1"/>
</dbReference>
<organism evidence="3 4">
    <name type="scientific">Amycolatopsis halotolerans</name>
    <dbReference type="NCBI Taxonomy" id="330083"/>
    <lineage>
        <taxon>Bacteria</taxon>
        <taxon>Bacillati</taxon>
        <taxon>Actinomycetota</taxon>
        <taxon>Actinomycetes</taxon>
        <taxon>Pseudonocardiales</taxon>
        <taxon>Pseudonocardiaceae</taxon>
        <taxon>Amycolatopsis</taxon>
    </lineage>
</organism>